<keyword evidence="9" id="KW-1185">Reference proteome</keyword>
<dbReference type="Pfam" id="PF13450">
    <property type="entry name" value="NAD_binding_8"/>
    <property type="match status" value="1"/>
</dbReference>
<organism evidence="8 9">
    <name type="scientific">Cyclotella cryptica</name>
    <dbReference type="NCBI Taxonomy" id="29204"/>
    <lineage>
        <taxon>Eukaryota</taxon>
        <taxon>Sar</taxon>
        <taxon>Stramenopiles</taxon>
        <taxon>Ochrophyta</taxon>
        <taxon>Bacillariophyta</taxon>
        <taxon>Coscinodiscophyceae</taxon>
        <taxon>Thalassiosirophycidae</taxon>
        <taxon>Stephanodiscales</taxon>
        <taxon>Stephanodiscaceae</taxon>
        <taxon>Cyclotella</taxon>
    </lineage>
</organism>
<keyword evidence="6" id="KW-0520">NAD</keyword>
<evidence type="ECO:0000313" key="8">
    <source>
        <dbReference type="EMBL" id="KAL3789337.1"/>
    </source>
</evidence>
<evidence type="ECO:0000256" key="3">
    <source>
        <dbReference type="ARBA" id="ARBA00022729"/>
    </source>
</evidence>
<evidence type="ECO:0000256" key="4">
    <source>
        <dbReference type="ARBA" id="ARBA00022827"/>
    </source>
</evidence>
<keyword evidence="2" id="KW-0285">Flavoprotein</keyword>
<keyword evidence="7" id="KW-0812">Transmembrane</keyword>
<keyword evidence="4" id="KW-0274">FAD</keyword>
<dbReference type="EMBL" id="JABMIG020000142">
    <property type="protein sequence ID" value="KAL3789337.1"/>
    <property type="molecule type" value="Genomic_DNA"/>
</dbReference>
<dbReference type="Gene3D" id="3.50.50.60">
    <property type="entry name" value="FAD/NAD(P)-binding domain"/>
    <property type="match status" value="2"/>
</dbReference>
<proteinExistence type="inferred from homology"/>
<keyword evidence="7" id="KW-1133">Transmembrane helix</keyword>
<evidence type="ECO:0000256" key="7">
    <source>
        <dbReference type="SAM" id="Phobius"/>
    </source>
</evidence>
<dbReference type="InterPro" id="IPR052206">
    <property type="entry name" value="Retinol_saturase"/>
</dbReference>
<dbReference type="SUPFAM" id="SSF51905">
    <property type="entry name" value="FAD/NAD(P)-binding domain"/>
    <property type="match status" value="1"/>
</dbReference>
<feature type="transmembrane region" description="Helical" evidence="7">
    <location>
        <begin position="12"/>
        <end position="41"/>
    </location>
</feature>
<reference evidence="8 9" key="1">
    <citation type="journal article" date="2020" name="G3 (Bethesda)">
        <title>Improved Reference Genome for Cyclotella cryptica CCMP332, a Model for Cell Wall Morphogenesis, Salinity Adaptation, and Lipid Production in Diatoms (Bacillariophyta).</title>
        <authorList>
            <person name="Roberts W.R."/>
            <person name="Downey K.M."/>
            <person name="Ruck E.C."/>
            <person name="Traller J.C."/>
            <person name="Alverson A.J."/>
        </authorList>
    </citation>
    <scope>NUCLEOTIDE SEQUENCE [LARGE SCALE GENOMIC DNA]</scope>
    <source>
        <strain evidence="8 9">CCMP332</strain>
    </source>
</reference>
<dbReference type="InterPro" id="IPR036188">
    <property type="entry name" value="FAD/NAD-bd_sf"/>
</dbReference>
<evidence type="ECO:0000256" key="1">
    <source>
        <dbReference type="ARBA" id="ARBA00005855"/>
    </source>
</evidence>
<dbReference type="AlphaFoldDB" id="A0ABD3PNI6"/>
<name>A0ABD3PNI6_9STRA</name>
<comment type="caution">
    <text evidence="8">The sequence shown here is derived from an EMBL/GenBank/DDBJ whole genome shotgun (WGS) entry which is preliminary data.</text>
</comment>
<comment type="similarity">
    <text evidence="1">Belongs to the carotenoid/retinoid oxidoreductase family. CrtISO subfamily.</text>
</comment>
<dbReference type="Proteomes" id="UP001516023">
    <property type="component" value="Unassembled WGS sequence"/>
</dbReference>
<accession>A0ABD3PNI6</accession>
<dbReference type="PANTHER" id="PTHR46091">
    <property type="entry name" value="BLR7054 PROTEIN"/>
    <property type="match status" value="1"/>
</dbReference>
<dbReference type="PANTHER" id="PTHR46091:SF3">
    <property type="entry name" value="AMINE OXIDASE DOMAIN-CONTAINING PROTEIN"/>
    <property type="match status" value="1"/>
</dbReference>
<keyword evidence="5" id="KW-0521">NADP</keyword>
<keyword evidence="3" id="KW-0732">Signal</keyword>
<keyword evidence="7" id="KW-0472">Membrane</keyword>
<evidence type="ECO:0000256" key="6">
    <source>
        <dbReference type="ARBA" id="ARBA00023027"/>
    </source>
</evidence>
<protein>
    <submittedName>
        <fullName evidence="8">Uncharacterized protein</fullName>
    </submittedName>
</protein>
<evidence type="ECO:0000256" key="2">
    <source>
        <dbReference type="ARBA" id="ARBA00022630"/>
    </source>
</evidence>
<evidence type="ECO:0000256" key="5">
    <source>
        <dbReference type="ARBA" id="ARBA00022857"/>
    </source>
</evidence>
<sequence>MLFLTMPPIGPLISPLAPITLILPHWTILLLFVFATFYLWLSYWPGKNVKVAPIRASPFSPDKVPKNLDTIVIGSGSGGSSCSNILAQSGQRVLLLEQHEERTGGCTHTFRINGCEWDTGLHYTSEGMGLPTHRAGALLKFMTKGKQEWKRLDDPYDQIIFPSDSLVGEGKPNNASYDFNSATPPDAPTLVRDLVERIDPGNEYLIKQFEVWMNLATIINKSFTALGWTRILPKFLHFIVRKRVDQLYKLASYTVRDVQYAVFNEGYSIERLLDKCPTCPDGPEPDPVLRRVKAVLNHPIGDYAVQPRVATFAAQGITMAHYMEGASYTVGPTQNISIRMSSMLRNFGGEALCDATVEQIIIEKGRAVGVLVRNTSAGKEGTITEIRARNIVCATSVFNLHHKLLPKDHPSVKDFFDPTLRTIQESNGHVFLFCKIKGDAKDLGLPTHNLWYFNSYDIDEAFDKYYVDPVTHRPPTCYIGFPCTKDPTWPTRLPGISNAILISDGLYDWFEKWHGTQVHERGADYEIFKDQLAKHLLDILYETVPQVKERVEYWTLGTPLTEVSYLASFHAASYGTKCDTNIFKRLNDRWTTTPHTCIPVFIWREAMRCFLPAVCGAMYGGILGASAVLGYTGSLRLVFAFLSDFARSLQEENPKMSKIEAYIKALYKFGTEPVAN</sequence>
<evidence type="ECO:0000313" key="9">
    <source>
        <dbReference type="Proteomes" id="UP001516023"/>
    </source>
</evidence>
<gene>
    <name evidence="8" type="ORF">HJC23_006491</name>
</gene>
<feature type="transmembrane region" description="Helical" evidence="7">
    <location>
        <begin position="609"/>
        <end position="631"/>
    </location>
</feature>